<name>A0A382GBU1_9ZZZZ</name>
<keyword evidence="1" id="KW-0812">Transmembrane</keyword>
<organism evidence="2">
    <name type="scientific">marine metagenome</name>
    <dbReference type="NCBI Taxonomy" id="408172"/>
    <lineage>
        <taxon>unclassified sequences</taxon>
        <taxon>metagenomes</taxon>
        <taxon>ecological metagenomes</taxon>
    </lineage>
</organism>
<evidence type="ECO:0000256" key="1">
    <source>
        <dbReference type="SAM" id="Phobius"/>
    </source>
</evidence>
<proteinExistence type="predicted"/>
<accession>A0A382GBU1</accession>
<feature type="transmembrane region" description="Helical" evidence="1">
    <location>
        <begin position="96"/>
        <end position="113"/>
    </location>
</feature>
<evidence type="ECO:0000313" key="2">
    <source>
        <dbReference type="EMBL" id="SVB72053.1"/>
    </source>
</evidence>
<dbReference type="AlphaFoldDB" id="A0A382GBU1"/>
<dbReference type="EMBL" id="UINC01054395">
    <property type="protein sequence ID" value="SVB72053.1"/>
    <property type="molecule type" value="Genomic_DNA"/>
</dbReference>
<gene>
    <name evidence="2" type="ORF">METZ01_LOCUS224907</name>
</gene>
<reference evidence="2" key="1">
    <citation type="submission" date="2018-05" db="EMBL/GenBank/DDBJ databases">
        <authorList>
            <person name="Lanie J.A."/>
            <person name="Ng W.-L."/>
            <person name="Kazmierczak K.M."/>
            <person name="Andrzejewski T.M."/>
            <person name="Davidsen T.M."/>
            <person name="Wayne K.J."/>
            <person name="Tettelin H."/>
            <person name="Glass J.I."/>
            <person name="Rusch D."/>
            <person name="Podicherti R."/>
            <person name="Tsui H.-C.T."/>
            <person name="Winkler M.E."/>
        </authorList>
    </citation>
    <scope>NUCLEOTIDE SEQUENCE</scope>
</reference>
<keyword evidence="1" id="KW-1133">Transmembrane helix</keyword>
<protein>
    <submittedName>
        <fullName evidence="2">Uncharacterized protein</fullName>
    </submittedName>
</protein>
<sequence length="114" mass="13206">MQLIDIISKAEGWSHEQTYKVAHKQVGVEGFPWDRFNQSLSPNGGGTLPTPVRFELIRAFEIHDNAGTLKPKHFTAVGKVSSQEHNPIANFTSSKWVRWAMWFWAFYFIITFFF</sequence>
<keyword evidence="1" id="KW-0472">Membrane</keyword>